<name>A0ABT3MW70_9GAMM</name>
<dbReference type="InterPro" id="IPR002104">
    <property type="entry name" value="Integrase_catalytic"/>
</dbReference>
<evidence type="ECO:0000259" key="5">
    <source>
        <dbReference type="PROSITE" id="PS51898"/>
    </source>
</evidence>
<dbReference type="Proteomes" id="UP001209854">
    <property type="component" value="Unassembled WGS sequence"/>
</dbReference>
<evidence type="ECO:0000256" key="1">
    <source>
        <dbReference type="ARBA" id="ARBA00008857"/>
    </source>
</evidence>
<dbReference type="PANTHER" id="PTHR30349:SF41">
    <property type="entry name" value="INTEGRASE_RECOMBINASE PROTEIN MJ0367-RELATED"/>
    <property type="match status" value="1"/>
</dbReference>
<evidence type="ECO:0000256" key="3">
    <source>
        <dbReference type="ARBA" id="ARBA00023125"/>
    </source>
</evidence>
<dbReference type="InterPro" id="IPR011010">
    <property type="entry name" value="DNA_brk_join_enz"/>
</dbReference>
<dbReference type="SUPFAM" id="SSF56349">
    <property type="entry name" value="DNA breaking-rejoining enzymes"/>
    <property type="match status" value="1"/>
</dbReference>
<reference evidence="6 7" key="1">
    <citation type="submission" date="2022-10" db="EMBL/GenBank/DDBJ databases">
        <title>High-quality genome sequences of two octocoral-associated bacteria, Endozoicomonas euniceicola EF212 and Endozoicomonas gorgoniicola PS125.</title>
        <authorList>
            <person name="Chiou Y.-J."/>
            <person name="Chen Y.-H."/>
        </authorList>
    </citation>
    <scope>NUCLEOTIDE SEQUENCE [LARGE SCALE GENOMIC DNA]</scope>
    <source>
        <strain evidence="6 7">PS125</strain>
    </source>
</reference>
<accession>A0ABT3MW70</accession>
<dbReference type="InterPro" id="IPR050090">
    <property type="entry name" value="Tyrosine_recombinase_XerCD"/>
</dbReference>
<organism evidence="6 7">
    <name type="scientific">Endozoicomonas gorgoniicola</name>
    <dbReference type="NCBI Taxonomy" id="1234144"/>
    <lineage>
        <taxon>Bacteria</taxon>
        <taxon>Pseudomonadati</taxon>
        <taxon>Pseudomonadota</taxon>
        <taxon>Gammaproteobacteria</taxon>
        <taxon>Oceanospirillales</taxon>
        <taxon>Endozoicomonadaceae</taxon>
        <taxon>Endozoicomonas</taxon>
    </lineage>
</organism>
<dbReference type="RefSeq" id="WP_262568447.1">
    <property type="nucleotide sequence ID" value="NZ_JAPFCC010000001.1"/>
</dbReference>
<gene>
    <name evidence="6" type="ORF">NX722_13530</name>
</gene>
<evidence type="ECO:0000313" key="7">
    <source>
        <dbReference type="Proteomes" id="UP001209854"/>
    </source>
</evidence>
<keyword evidence="3" id="KW-0238">DNA-binding</keyword>
<dbReference type="CDD" id="cd00397">
    <property type="entry name" value="DNA_BRE_C"/>
    <property type="match status" value="1"/>
</dbReference>
<evidence type="ECO:0000256" key="4">
    <source>
        <dbReference type="ARBA" id="ARBA00023172"/>
    </source>
</evidence>
<comment type="similarity">
    <text evidence="1">Belongs to the 'phage' integrase family.</text>
</comment>
<feature type="domain" description="Tyr recombinase" evidence="5">
    <location>
        <begin position="9"/>
        <end position="207"/>
    </location>
</feature>
<evidence type="ECO:0000256" key="2">
    <source>
        <dbReference type="ARBA" id="ARBA00022908"/>
    </source>
</evidence>
<dbReference type="Pfam" id="PF00589">
    <property type="entry name" value="Phage_integrase"/>
    <property type="match status" value="1"/>
</dbReference>
<dbReference type="PROSITE" id="PS51898">
    <property type="entry name" value="TYR_RECOMBINASE"/>
    <property type="match status" value="1"/>
</dbReference>
<dbReference type="Gene3D" id="1.10.443.10">
    <property type="entry name" value="Intergrase catalytic core"/>
    <property type="match status" value="1"/>
</dbReference>
<keyword evidence="2" id="KW-0229">DNA integration</keyword>
<proteinExistence type="inferred from homology"/>
<keyword evidence="7" id="KW-1185">Reference proteome</keyword>
<comment type="caution">
    <text evidence="6">The sequence shown here is derived from an EMBL/GenBank/DDBJ whole genome shotgun (WGS) entry which is preliminary data.</text>
</comment>
<dbReference type="PANTHER" id="PTHR30349">
    <property type="entry name" value="PHAGE INTEGRASE-RELATED"/>
    <property type="match status" value="1"/>
</dbReference>
<protein>
    <submittedName>
        <fullName evidence="6">Site-specific integrase</fullName>
    </submittedName>
</protein>
<sequence>MKKKSNSQVFDTYFTQPEEKQLFAFIKRHGGVEARRDLAWMQLARFSAVRVCVLSGLTVGDALEALRHERLRIRPEINKGRKQQDLFASKSICQTLRTLVKIHKEMSCESDWPDTPFHDRPLILSRNHRGMSIRSFQSRMQNWCKAAGVPVGSPHWFRHTWAKRQVQASDDVARTLMRVQAFLGHEDLKTTTIYTLPDKEEMMEFGRYAV</sequence>
<keyword evidence="4" id="KW-0233">DNA recombination</keyword>
<evidence type="ECO:0000313" key="6">
    <source>
        <dbReference type="EMBL" id="MCW7553629.1"/>
    </source>
</evidence>
<dbReference type="InterPro" id="IPR013762">
    <property type="entry name" value="Integrase-like_cat_sf"/>
</dbReference>
<dbReference type="EMBL" id="JAPFCC010000001">
    <property type="protein sequence ID" value="MCW7553629.1"/>
    <property type="molecule type" value="Genomic_DNA"/>
</dbReference>